<protein>
    <recommendedName>
        <fullName evidence="5">Ferritin</fullName>
    </recommendedName>
</protein>
<gene>
    <name evidence="7" type="ORF">GCM10023217_30640</name>
</gene>
<evidence type="ECO:0000256" key="5">
    <source>
        <dbReference type="RuleBase" id="RU361145"/>
    </source>
</evidence>
<organism evidence="7 8">
    <name type="scientific">Gordonia alkaliphila</name>
    <dbReference type="NCBI Taxonomy" id="1053547"/>
    <lineage>
        <taxon>Bacteria</taxon>
        <taxon>Bacillati</taxon>
        <taxon>Actinomycetota</taxon>
        <taxon>Actinomycetes</taxon>
        <taxon>Mycobacteriales</taxon>
        <taxon>Gordoniaceae</taxon>
        <taxon>Gordonia</taxon>
    </lineage>
</organism>
<evidence type="ECO:0000313" key="8">
    <source>
        <dbReference type="Proteomes" id="UP001500822"/>
    </source>
</evidence>
<dbReference type="InterPro" id="IPR012347">
    <property type="entry name" value="Ferritin-like"/>
</dbReference>
<evidence type="ECO:0000256" key="2">
    <source>
        <dbReference type="ARBA" id="ARBA00022723"/>
    </source>
</evidence>
<evidence type="ECO:0000259" key="6">
    <source>
        <dbReference type="PROSITE" id="PS50905"/>
    </source>
</evidence>
<dbReference type="InterPro" id="IPR009078">
    <property type="entry name" value="Ferritin-like_SF"/>
</dbReference>
<dbReference type="SUPFAM" id="SSF47240">
    <property type="entry name" value="Ferritin-like"/>
    <property type="match status" value="1"/>
</dbReference>
<feature type="domain" description="Ferritin-like diiron" evidence="6">
    <location>
        <begin position="4"/>
        <end position="149"/>
    </location>
</feature>
<keyword evidence="4 5" id="KW-0408">Iron</keyword>
<sequence>MKGMKMNEELEHAFSKQITLEFESAMLYRQLAIEFELKDLPGFATWMKVQAAEELTHADRLIKHLLDRDNHPVIGDISVGSIKIDGIGDAFEIALKAEETVSESIRGLYRLGQETGDIDSRPVIDWFIAEQVEEEATVREIIGRIKLIDGDGSGILRLDAELGAQA</sequence>
<keyword evidence="2 5" id="KW-0479">Metal-binding</keyword>
<evidence type="ECO:0000256" key="4">
    <source>
        <dbReference type="ARBA" id="ARBA00023004"/>
    </source>
</evidence>
<dbReference type="EMBL" id="BAABIE010000016">
    <property type="protein sequence ID" value="GAA4756517.1"/>
    <property type="molecule type" value="Genomic_DNA"/>
</dbReference>
<dbReference type="InterPro" id="IPR009040">
    <property type="entry name" value="Ferritin-like_diiron"/>
</dbReference>
<evidence type="ECO:0000313" key="7">
    <source>
        <dbReference type="EMBL" id="GAA4756517.1"/>
    </source>
</evidence>
<keyword evidence="3" id="KW-0560">Oxidoreductase</keyword>
<dbReference type="Proteomes" id="UP001500822">
    <property type="component" value="Unassembled WGS sequence"/>
</dbReference>
<comment type="caution">
    <text evidence="7">The sequence shown here is derived from an EMBL/GenBank/DDBJ whole genome shotgun (WGS) entry which is preliminary data.</text>
</comment>
<dbReference type="InterPro" id="IPR001519">
    <property type="entry name" value="Ferritin"/>
</dbReference>
<evidence type="ECO:0000256" key="1">
    <source>
        <dbReference type="ARBA" id="ARBA00022434"/>
    </source>
</evidence>
<keyword evidence="8" id="KW-1185">Reference proteome</keyword>
<dbReference type="PROSITE" id="PS50905">
    <property type="entry name" value="FERRITIN_LIKE"/>
    <property type="match status" value="1"/>
</dbReference>
<name>A0ABP8ZGR5_9ACTN</name>
<dbReference type="InterPro" id="IPR008331">
    <property type="entry name" value="Ferritin_DPS_dom"/>
</dbReference>
<proteinExistence type="predicted"/>
<dbReference type="Pfam" id="PF00210">
    <property type="entry name" value="Ferritin"/>
    <property type="match status" value="1"/>
</dbReference>
<accession>A0ABP8ZGR5</accession>
<dbReference type="PANTHER" id="PTHR11431">
    <property type="entry name" value="FERRITIN"/>
    <property type="match status" value="1"/>
</dbReference>
<dbReference type="Gene3D" id="1.20.1260.10">
    <property type="match status" value="1"/>
</dbReference>
<evidence type="ECO:0000256" key="3">
    <source>
        <dbReference type="ARBA" id="ARBA00023002"/>
    </source>
</evidence>
<keyword evidence="1 5" id="KW-0409">Iron storage</keyword>
<reference evidence="8" key="1">
    <citation type="journal article" date="2019" name="Int. J. Syst. Evol. Microbiol.">
        <title>The Global Catalogue of Microorganisms (GCM) 10K type strain sequencing project: providing services to taxonomists for standard genome sequencing and annotation.</title>
        <authorList>
            <consortium name="The Broad Institute Genomics Platform"/>
            <consortium name="The Broad Institute Genome Sequencing Center for Infectious Disease"/>
            <person name="Wu L."/>
            <person name="Ma J."/>
        </authorList>
    </citation>
    <scope>NUCLEOTIDE SEQUENCE [LARGE SCALE GENOMIC DNA]</scope>
    <source>
        <strain evidence="8">JCM 18077</strain>
    </source>
</reference>
<dbReference type="PANTHER" id="PTHR11431:SF127">
    <property type="entry name" value="BACTERIAL NON-HEME FERRITIN"/>
    <property type="match status" value="1"/>
</dbReference>
<dbReference type="CDD" id="cd01055">
    <property type="entry name" value="Nonheme_Ferritin"/>
    <property type="match status" value="1"/>
</dbReference>
<dbReference type="InterPro" id="IPR041719">
    <property type="entry name" value="Ferritin_prok"/>
</dbReference>